<comment type="catalytic activity">
    <reaction evidence="11">
        <text>L-homoserine + NADP(+) = L-aspartate 4-semialdehyde + NADPH + H(+)</text>
        <dbReference type="Rhea" id="RHEA:15761"/>
        <dbReference type="ChEBI" id="CHEBI:15378"/>
        <dbReference type="ChEBI" id="CHEBI:57476"/>
        <dbReference type="ChEBI" id="CHEBI:57783"/>
        <dbReference type="ChEBI" id="CHEBI:58349"/>
        <dbReference type="ChEBI" id="CHEBI:537519"/>
        <dbReference type="EC" id="1.1.1.3"/>
    </reaction>
    <physiologicalReaction direction="right-to-left" evidence="11">
        <dbReference type="Rhea" id="RHEA:15763"/>
    </physiologicalReaction>
</comment>
<dbReference type="InterPro" id="IPR005106">
    <property type="entry name" value="Asp/hSer_DH_NAD-bd"/>
</dbReference>
<evidence type="ECO:0000256" key="10">
    <source>
        <dbReference type="ARBA" id="ARBA00023167"/>
    </source>
</evidence>
<feature type="domain" description="Homoserine dehydrogenase catalytic" evidence="15">
    <location>
        <begin position="165"/>
        <end position="361"/>
    </location>
</feature>
<dbReference type="EMBL" id="JANFQO010000022">
    <property type="protein sequence ID" value="MCQ4166885.1"/>
    <property type="molecule type" value="Genomic_DNA"/>
</dbReference>
<evidence type="ECO:0000256" key="14">
    <source>
        <dbReference type="RuleBase" id="RU004171"/>
    </source>
</evidence>
<evidence type="ECO:0000313" key="17">
    <source>
        <dbReference type="EMBL" id="MCQ4166885.1"/>
    </source>
</evidence>
<evidence type="ECO:0000256" key="1">
    <source>
        <dbReference type="ARBA" id="ARBA00001920"/>
    </source>
</evidence>
<keyword evidence="8 13" id="KW-0521">NADP</keyword>
<dbReference type="SUPFAM" id="SSF55347">
    <property type="entry name" value="Glyceraldehyde-3-phosphate dehydrogenase-like, C-terminal domain"/>
    <property type="match status" value="1"/>
</dbReference>
<dbReference type="InterPro" id="IPR001342">
    <property type="entry name" value="HDH_cat"/>
</dbReference>
<dbReference type="Pfam" id="PF00742">
    <property type="entry name" value="Homoserine_dh"/>
    <property type="match status" value="1"/>
</dbReference>
<evidence type="ECO:0000256" key="4">
    <source>
        <dbReference type="ARBA" id="ARBA00006753"/>
    </source>
</evidence>
<evidence type="ECO:0000256" key="8">
    <source>
        <dbReference type="ARBA" id="ARBA00022857"/>
    </source>
</evidence>
<dbReference type="InterPro" id="IPR036291">
    <property type="entry name" value="NAD(P)-bd_dom_sf"/>
</dbReference>
<evidence type="ECO:0000256" key="2">
    <source>
        <dbReference type="ARBA" id="ARBA00005056"/>
    </source>
</evidence>
<keyword evidence="9 13" id="KW-0560">Oxidoreductase</keyword>
<evidence type="ECO:0000256" key="12">
    <source>
        <dbReference type="ARBA" id="ARBA00049031"/>
    </source>
</evidence>
<evidence type="ECO:0000256" key="13">
    <source>
        <dbReference type="PIRNR" id="PIRNR036497"/>
    </source>
</evidence>
<comment type="pathway">
    <text evidence="3">Amino-acid biosynthesis; L-methionine biosynthesis via de novo pathway; L-homoserine from L-aspartate: step 3/3.</text>
</comment>
<evidence type="ECO:0000259" key="16">
    <source>
        <dbReference type="Pfam" id="PF03447"/>
    </source>
</evidence>
<comment type="catalytic activity">
    <reaction evidence="12">
        <text>L-homoserine + NAD(+) = L-aspartate 4-semialdehyde + NADH + H(+)</text>
        <dbReference type="Rhea" id="RHEA:15757"/>
        <dbReference type="ChEBI" id="CHEBI:15378"/>
        <dbReference type="ChEBI" id="CHEBI:57476"/>
        <dbReference type="ChEBI" id="CHEBI:57540"/>
        <dbReference type="ChEBI" id="CHEBI:57945"/>
        <dbReference type="ChEBI" id="CHEBI:537519"/>
        <dbReference type="EC" id="1.1.1.3"/>
    </reaction>
    <physiologicalReaction direction="right-to-left" evidence="12">
        <dbReference type="Rhea" id="RHEA:15759"/>
    </physiologicalReaction>
</comment>
<dbReference type="EC" id="1.1.1.3" evidence="5 13"/>
<gene>
    <name evidence="17" type="ORF">NM961_19400</name>
</gene>
<comment type="cofactor">
    <cofactor evidence="1">
        <name>a metal cation</name>
        <dbReference type="ChEBI" id="CHEBI:25213"/>
    </cofactor>
</comment>
<evidence type="ECO:0000256" key="6">
    <source>
        <dbReference type="ARBA" id="ARBA00022605"/>
    </source>
</evidence>
<evidence type="ECO:0000256" key="3">
    <source>
        <dbReference type="ARBA" id="ARBA00005062"/>
    </source>
</evidence>
<dbReference type="Gene3D" id="3.40.50.720">
    <property type="entry name" value="NAD(P)-binding Rossmann-like Domain"/>
    <property type="match status" value="1"/>
</dbReference>
<dbReference type="Pfam" id="PF03447">
    <property type="entry name" value="NAD_binding_3"/>
    <property type="match status" value="1"/>
</dbReference>
<name>A0ABT1QX70_9GAMM</name>
<keyword evidence="7 13" id="KW-0791">Threonine biosynthesis</keyword>
<evidence type="ECO:0000259" key="15">
    <source>
        <dbReference type="Pfam" id="PF00742"/>
    </source>
</evidence>
<dbReference type="Proteomes" id="UP001165498">
    <property type="component" value="Unassembled WGS sequence"/>
</dbReference>
<keyword evidence="10 13" id="KW-0486">Methionine biosynthesis</keyword>
<evidence type="ECO:0000256" key="5">
    <source>
        <dbReference type="ARBA" id="ARBA00013213"/>
    </source>
</evidence>
<dbReference type="InterPro" id="IPR022697">
    <property type="entry name" value="HDH_short"/>
</dbReference>
<dbReference type="PROSITE" id="PS01042">
    <property type="entry name" value="HOMOSER_DHGENASE"/>
    <property type="match status" value="1"/>
</dbReference>
<dbReference type="InterPro" id="IPR011147">
    <property type="entry name" value="Bifunc_Aspkin/hSer_DH"/>
</dbReference>
<keyword evidence="6 13" id="KW-0028">Amino-acid biosynthesis</keyword>
<organism evidence="17 18">
    <name type="scientific">Tahibacter harae</name>
    <dbReference type="NCBI Taxonomy" id="2963937"/>
    <lineage>
        <taxon>Bacteria</taxon>
        <taxon>Pseudomonadati</taxon>
        <taxon>Pseudomonadota</taxon>
        <taxon>Gammaproteobacteria</taxon>
        <taxon>Lysobacterales</taxon>
        <taxon>Rhodanobacteraceae</taxon>
        <taxon>Tahibacter</taxon>
    </lineage>
</organism>
<reference evidence="17" key="1">
    <citation type="submission" date="2022-07" db="EMBL/GenBank/DDBJ databases">
        <title>Tahibacter sp., a new gammaproteobacterium isolated from the silt sample collected at pig farm.</title>
        <authorList>
            <person name="Chen H."/>
        </authorList>
    </citation>
    <scope>NUCLEOTIDE SEQUENCE</scope>
    <source>
        <strain evidence="17">P2K</strain>
    </source>
</reference>
<feature type="domain" description="Aspartate/homoserine dehydrogenase NAD-binding" evidence="16">
    <location>
        <begin position="28"/>
        <end position="146"/>
    </location>
</feature>
<dbReference type="RefSeq" id="WP_255916072.1">
    <property type="nucleotide sequence ID" value="NZ_JANFQO010000022.1"/>
</dbReference>
<dbReference type="PANTHER" id="PTHR43070:SF5">
    <property type="entry name" value="HOMOSERINE DEHYDROGENASE"/>
    <property type="match status" value="1"/>
</dbReference>
<comment type="similarity">
    <text evidence="4 13 14">Belongs to the homoserine dehydrogenase family.</text>
</comment>
<evidence type="ECO:0000256" key="9">
    <source>
        <dbReference type="ARBA" id="ARBA00023002"/>
    </source>
</evidence>
<proteinExistence type="inferred from homology"/>
<comment type="caution">
    <text evidence="17">The sequence shown here is derived from an EMBL/GenBank/DDBJ whole genome shotgun (WGS) entry which is preliminary data.</text>
</comment>
<dbReference type="PIRSF" id="PIRSF036497">
    <property type="entry name" value="HDH_short"/>
    <property type="match status" value="1"/>
</dbReference>
<accession>A0ABT1QX70</accession>
<protein>
    <recommendedName>
        <fullName evidence="5 13">Homoserine dehydrogenase</fullName>
        <shortName evidence="13">HDH</shortName>
        <ecNumber evidence="5 13">1.1.1.3</ecNumber>
    </recommendedName>
</protein>
<dbReference type="PANTHER" id="PTHR43070">
    <property type="match status" value="1"/>
</dbReference>
<dbReference type="Gene3D" id="3.30.360.10">
    <property type="entry name" value="Dihydrodipicolinate Reductase, domain 2"/>
    <property type="match status" value="1"/>
</dbReference>
<sequence>MSAVALAVTHSTPRLAPDAAQAAVVVLGTGLVGGALLRLLEETAADVAPLRLLGVANSRHSLFDPAGLASADLLPRLEDSASCDLDAVAAVLKSSELPLRIVIDATPAQAVAQRHARWLAQGIHVVTANKIAQGSRLADWHEVQRARRHGDTRYGDSATVGAGLPALSSLRRLCRSGDRLLALDGVLSGSLSFLFNRYDGSQPFSALLHEARERGYTEPDPRADLSGADVARKLLILARVAGVELEESEVEVEGLVPPHLAALDSKAFQARLGEIDTYVERRFREARSQGKVLRYLASLDVSGRARVGLRAVDADHPCAALRGADNLFAFTTTRYRERPLVVVGPGAGADVTAQGLLADTLEILGNR</sequence>
<evidence type="ECO:0000256" key="7">
    <source>
        <dbReference type="ARBA" id="ARBA00022697"/>
    </source>
</evidence>
<dbReference type="SUPFAM" id="SSF51735">
    <property type="entry name" value="NAD(P)-binding Rossmann-fold domains"/>
    <property type="match status" value="1"/>
</dbReference>
<evidence type="ECO:0000256" key="11">
    <source>
        <dbReference type="ARBA" id="ARBA00048841"/>
    </source>
</evidence>
<evidence type="ECO:0000313" key="18">
    <source>
        <dbReference type="Proteomes" id="UP001165498"/>
    </source>
</evidence>
<dbReference type="InterPro" id="IPR019811">
    <property type="entry name" value="HDH_CS"/>
</dbReference>
<comment type="pathway">
    <text evidence="2">Amino-acid biosynthesis; L-threonine biosynthesis; L-threonine from L-aspartate: step 3/5.</text>
</comment>
<keyword evidence="18" id="KW-1185">Reference proteome</keyword>